<dbReference type="FunFam" id="3.40.50.300:FF:000010">
    <property type="entry name" value="Chaperone clpB 1, putative"/>
    <property type="match status" value="1"/>
</dbReference>
<protein>
    <submittedName>
        <fullName evidence="10">ATPase family protein</fullName>
    </submittedName>
</protein>
<dbReference type="InterPro" id="IPR004176">
    <property type="entry name" value="Clp_R_N"/>
</dbReference>
<dbReference type="RefSeq" id="WP_021665677.1">
    <property type="nucleotide sequence ID" value="NZ_KI259199.1"/>
</dbReference>
<dbReference type="InterPro" id="IPR041546">
    <property type="entry name" value="ClpA/ClpB_AAA_lid"/>
</dbReference>
<proteinExistence type="predicted"/>
<feature type="domain" description="UVR" evidence="8">
    <location>
        <begin position="467"/>
        <end position="502"/>
    </location>
</feature>
<dbReference type="CDD" id="cd00009">
    <property type="entry name" value="AAA"/>
    <property type="match status" value="1"/>
</dbReference>
<feature type="compositionally biased region" description="Acidic residues" evidence="7">
    <location>
        <begin position="164"/>
        <end position="174"/>
    </location>
</feature>
<dbReference type="Gene3D" id="4.10.860.10">
    <property type="entry name" value="UVR domain"/>
    <property type="match status" value="1"/>
</dbReference>
<dbReference type="PANTHER" id="PTHR11638:SF18">
    <property type="entry name" value="HEAT SHOCK PROTEIN 104"/>
    <property type="match status" value="1"/>
</dbReference>
<dbReference type="PRINTS" id="PR00300">
    <property type="entry name" value="CLPPROTEASEA"/>
</dbReference>
<dbReference type="Gene3D" id="1.10.8.60">
    <property type="match status" value="2"/>
</dbReference>
<dbReference type="GO" id="GO:0034605">
    <property type="term" value="P:cellular response to heat"/>
    <property type="evidence" value="ECO:0007669"/>
    <property type="project" value="TreeGrafter"/>
</dbReference>
<evidence type="ECO:0000256" key="5">
    <source>
        <dbReference type="PROSITE-ProRule" id="PRU01251"/>
    </source>
</evidence>
<dbReference type="Proteomes" id="UP000016630">
    <property type="component" value="Unassembled WGS sequence"/>
</dbReference>
<accession>A0A0E2M4J5</accession>
<dbReference type="Pfam" id="PF07724">
    <property type="entry name" value="AAA_2"/>
    <property type="match status" value="1"/>
</dbReference>
<sequence length="859" mass="95488">MAYDFTQTFRNSLEYSYQEATRLGVVAVTQDMLVLGIIRDGDNGAIDIMRHYGINLYELKRLIELEAIAESLPASPEESPIFTPSAREAIDDATDICADMEDEAVSPVHLLLSILNSTQESLVQKIFMKQGIKYDTILSDYFGQRNPSEGKSPSEMEILDGYQDNDFDDEEDESSPPSGNGGTGGGSGDAPEQNTGGGDTTTTTRSGGDTPALDTFGTDITAMAAAGKLDPVVGREQEIERVIQILSRRKKNNPVLIGEPGVGKSAIVEGLAERIVNRKVSRILFDKRIISLDLAQMVAGTKYRGQFEERLKAVLDELKKNPQIILFIDEIHTIVGAGSAAGSMDTANMLKPALARGQVQCIGATTLDEYRKNIEKDGALERRFQKVPIAPSTAEETLTILQNIKEKYEDYHGVRYTDEAIKAAVELTDRYVSDRFFPDKAIDAMDEAGASVHITNVVAPKEIEILEAELASVRENKLSAVKAQNYELAASFRDQERRTQQQIAEEKKKWEEQMSKHRETVDENVVAHVVALMTGVPAERLSTGEGERLRTMADDLKTKVVGQDTAIEKMVRAIQRNRLGLRNEKKPIGSFLFLGPTGVGKTYLAKKLAEYLFEDENAMIRVDMSEYMEKFSVSRLVGAPPGYVGYEEGGQLTERVRRKPYSVVLLDEIEKAHADVFNLLLQVMDEGQLTDSLGRRVNFKNTVIIITSNVGTRQLKDFGQGIGFRSEKDEEANKEHSRSVIQKALNKTFSPEFLNRLDDIILFDQLGKTEIRRMVDIELKAVLARIHRAGYDLVLTDEAKDVIATKGYDLQYGARPLKRTLQNEVEDRLTDLILSGQIEKGQTLTLSARDGEIIVQEQA</sequence>
<evidence type="ECO:0000256" key="4">
    <source>
        <dbReference type="ARBA" id="ARBA00023186"/>
    </source>
</evidence>
<evidence type="ECO:0000313" key="11">
    <source>
        <dbReference type="Proteomes" id="UP000016630"/>
    </source>
</evidence>
<feature type="region of interest" description="Disordered" evidence="7">
    <location>
        <begin position="164"/>
        <end position="215"/>
    </location>
</feature>
<dbReference type="InterPro" id="IPR003593">
    <property type="entry name" value="AAA+_ATPase"/>
</dbReference>
<dbReference type="GO" id="GO:0005524">
    <property type="term" value="F:ATP binding"/>
    <property type="evidence" value="ECO:0007669"/>
    <property type="project" value="UniProtKB-KW"/>
</dbReference>
<evidence type="ECO:0000313" key="10">
    <source>
        <dbReference type="EMBL" id="ERJ65236.1"/>
    </source>
</evidence>
<dbReference type="GO" id="GO:0016887">
    <property type="term" value="F:ATP hydrolysis activity"/>
    <property type="evidence" value="ECO:0007669"/>
    <property type="project" value="InterPro"/>
</dbReference>
<evidence type="ECO:0000256" key="6">
    <source>
        <dbReference type="SAM" id="Coils"/>
    </source>
</evidence>
<feature type="coiled-coil region" evidence="6">
    <location>
        <begin position="489"/>
        <end position="520"/>
    </location>
</feature>
<evidence type="ECO:0000256" key="7">
    <source>
        <dbReference type="SAM" id="MobiDB-lite"/>
    </source>
</evidence>
<gene>
    <name evidence="10" type="ORF">HMPREF1555_01503</name>
</gene>
<dbReference type="Pfam" id="PF00004">
    <property type="entry name" value="AAA"/>
    <property type="match status" value="1"/>
</dbReference>
<dbReference type="Gene3D" id="1.10.1780.10">
    <property type="entry name" value="Clp, N-terminal domain"/>
    <property type="match status" value="1"/>
</dbReference>
<dbReference type="Pfam" id="PF02861">
    <property type="entry name" value="Clp_N"/>
    <property type="match status" value="1"/>
</dbReference>
<evidence type="ECO:0000256" key="2">
    <source>
        <dbReference type="ARBA" id="ARBA00022741"/>
    </source>
</evidence>
<dbReference type="PATRIC" id="fig|1227271.3.peg.1314"/>
<dbReference type="InterPro" id="IPR003959">
    <property type="entry name" value="ATPase_AAA_core"/>
</dbReference>
<reference evidence="10 11" key="1">
    <citation type="submission" date="2013-06" db="EMBL/GenBank/DDBJ databases">
        <authorList>
            <person name="Weinstock G."/>
            <person name="Sodergren E."/>
            <person name="Lobos E.A."/>
            <person name="Fulton L."/>
            <person name="Fulton R."/>
            <person name="Courtney L."/>
            <person name="Fronick C."/>
            <person name="O'Laughlin M."/>
            <person name="Godfrey J."/>
            <person name="Wilson R.M."/>
            <person name="Miner T."/>
            <person name="Farmer C."/>
            <person name="Delehaunty K."/>
            <person name="Cordes M."/>
            <person name="Minx P."/>
            <person name="Tomlinson C."/>
            <person name="Chen J."/>
            <person name="Wollam A."/>
            <person name="Pepin K.H."/>
            <person name="Bhonagiri V."/>
            <person name="Zhang X."/>
            <person name="Warren W."/>
            <person name="Mitreva M."/>
            <person name="Mardis E.R."/>
            <person name="Wilson R.K."/>
        </authorList>
    </citation>
    <scope>NUCLEOTIDE SEQUENCE [LARGE SCALE GENOMIC DNA]</scope>
    <source>
        <strain evidence="10 11">F0570</strain>
    </source>
</reference>
<dbReference type="PROSITE" id="PS51903">
    <property type="entry name" value="CLP_R"/>
    <property type="match status" value="1"/>
</dbReference>
<dbReference type="PANTHER" id="PTHR11638">
    <property type="entry name" value="ATP-DEPENDENT CLP PROTEASE"/>
    <property type="match status" value="1"/>
</dbReference>
<dbReference type="HOGENOM" id="CLU_005070_4_1_10"/>
<dbReference type="Pfam" id="PF17871">
    <property type="entry name" value="AAA_lid_9"/>
    <property type="match status" value="1"/>
</dbReference>
<organism evidence="10 11">
    <name type="scientific">Porphyromonas gingivalis F0570</name>
    <dbReference type="NCBI Taxonomy" id="1227271"/>
    <lineage>
        <taxon>Bacteria</taxon>
        <taxon>Pseudomonadati</taxon>
        <taxon>Bacteroidota</taxon>
        <taxon>Bacteroidia</taxon>
        <taxon>Bacteroidales</taxon>
        <taxon>Porphyromonadaceae</taxon>
        <taxon>Porphyromonas</taxon>
    </lineage>
</organism>
<dbReference type="CDD" id="cd19499">
    <property type="entry name" value="RecA-like_ClpB_Hsp104-like"/>
    <property type="match status" value="1"/>
</dbReference>
<dbReference type="Pfam" id="PF10431">
    <property type="entry name" value="ClpB_D2-small"/>
    <property type="match status" value="1"/>
</dbReference>
<dbReference type="SMART" id="SM01086">
    <property type="entry name" value="ClpB_D2-small"/>
    <property type="match status" value="1"/>
</dbReference>
<dbReference type="AlphaFoldDB" id="A0A0E2M4J5"/>
<comment type="caution">
    <text evidence="10">The sequence shown here is derived from an EMBL/GenBank/DDBJ whole genome shotgun (WGS) entry which is preliminary data.</text>
</comment>
<dbReference type="EMBL" id="AWUW01000108">
    <property type="protein sequence ID" value="ERJ65236.1"/>
    <property type="molecule type" value="Genomic_DNA"/>
</dbReference>
<dbReference type="Gene3D" id="3.40.50.300">
    <property type="entry name" value="P-loop containing nucleotide triphosphate hydrolases"/>
    <property type="match status" value="2"/>
</dbReference>
<keyword evidence="6" id="KW-0175">Coiled coil</keyword>
<dbReference type="InterPro" id="IPR019489">
    <property type="entry name" value="Clp_ATPase_C"/>
</dbReference>
<dbReference type="InterPro" id="IPR001943">
    <property type="entry name" value="UVR_dom"/>
</dbReference>
<evidence type="ECO:0000259" key="8">
    <source>
        <dbReference type="PROSITE" id="PS50151"/>
    </source>
</evidence>
<dbReference type="InterPro" id="IPR036628">
    <property type="entry name" value="Clp_N_dom_sf"/>
</dbReference>
<keyword evidence="1 5" id="KW-0677">Repeat</keyword>
<dbReference type="SUPFAM" id="SSF81923">
    <property type="entry name" value="Double Clp-N motif"/>
    <property type="match status" value="1"/>
</dbReference>
<dbReference type="InterPro" id="IPR028299">
    <property type="entry name" value="ClpA/B_CS2"/>
</dbReference>
<evidence type="ECO:0000259" key="9">
    <source>
        <dbReference type="PROSITE" id="PS51903"/>
    </source>
</evidence>
<feature type="compositionally biased region" description="Low complexity" evidence="7">
    <location>
        <begin position="200"/>
        <end position="210"/>
    </location>
</feature>
<keyword evidence="4" id="KW-0143">Chaperone</keyword>
<dbReference type="InterPro" id="IPR027417">
    <property type="entry name" value="P-loop_NTPase"/>
</dbReference>
<evidence type="ECO:0000256" key="3">
    <source>
        <dbReference type="ARBA" id="ARBA00022840"/>
    </source>
</evidence>
<dbReference type="InterPro" id="IPR050130">
    <property type="entry name" value="ClpA_ClpB"/>
</dbReference>
<name>A0A0E2M4J5_PORGN</name>
<keyword evidence="2" id="KW-0547">Nucleotide-binding</keyword>
<dbReference type="GO" id="GO:0005737">
    <property type="term" value="C:cytoplasm"/>
    <property type="evidence" value="ECO:0007669"/>
    <property type="project" value="TreeGrafter"/>
</dbReference>
<feature type="domain" description="Clp R" evidence="9">
    <location>
        <begin position="1"/>
        <end position="150"/>
    </location>
</feature>
<feature type="compositionally biased region" description="Gly residues" evidence="7">
    <location>
        <begin position="179"/>
        <end position="188"/>
    </location>
</feature>
<evidence type="ECO:0000256" key="1">
    <source>
        <dbReference type="ARBA" id="ARBA00022737"/>
    </source>
</evidence>
<dbReference type="PROSITE" id="PS50151">
    <property type="entry name" value="UVR"/>
    <property type="match status" value="1"/>
</dbReference>
<keyword evidence="3" id="KW-0067">ATP-binding</keyword>
<dbReference type="PROSITE" id="PS00871">
    <property type="entry name" value="CLPAB_2"/>
    <property type="match status" value="1"/>
</dbReference>
<dbReference type="FunFam" id="3.40.50.300:FF:000025">
    <property type="entry name" value="ATP-dependent Clp protease subunit"/>
    <property type="match status" value="1"/>
</dbReference>
<dbReference type="SUPFAM" id="SSF52540">
    <property type="entry name" value="P-loop containing nucleoside triphosphate hydrolases"/>
    <property type="match status" value="2"/>
</dbReference>
<dbReference type="SMART" id="SM00382">
    <property type="entry name" value="AAA"/>
    <property type="match status" value="2"/>
</dbReference>
<dbReference type="InterPro" id="IPR001270">
    <property type="entry name" value="ClpA/B"/>
</dbReference>